<keyword evidence="2" id="KW-1185">Reference proteome</keyword>
<accession>A0A1Y3BKH0</accession>
<protein>
    <submittedName>
        <fullName evidence="1">Uncharacterized protein</fullName>
    </submittedName>
</protein>
<comment type="caution">
    <text evidence="1">The sequence shown here is derived from an EMBL/GenBank/DDBJ whole genome shotgun (WGS) entry which is preliminary data.</text>
</comment>
<sequence>MSVEWPLFSPKVTDNTLMLSRPVDLEHCLRECDRKLINKCQALVTRYENNRLIRCYFVGLDEYLPDWESRPFANHQSKLLLRVIIYAQR</sequence>
<proteinExistence type="predicted"/>
<organism evidence="1 2">
    <name type="scientific">Euroglyphus maynei</name>
    <name type="common">Mayne's house dust mite</name>
    <dbReference type="NCBI Taxonomy" id="6958"/>
    <lineage>
        <taxon>Eukaryota</taxon>
        <taxon>Metazoa</taxon>
        <taxon>Ecdysozoa</taxon>
        <taxon>Arthropoda</taxon>
        <taxon>Chelicerata</taxon>
        <taxon>Arachnida</taxon>
        <taxon>Acari</taxon>
        <taxon>Acariformes</taxon>
        <taxon>Sarcoptiformes</taxon>
        <taxon>Astigmata</taxon>
        <taxon>Psoroptidia</taxon>
        <taxon>Analgoidea</taxon>
        <taxon>Pyroglyphidae</taxon>
        <taxon>Pyroglyphinae</taxon>
        <taxon>Euroglyphus</taxon>
    </lineage>
</organism>
<gene>
    <name evidence="1" type="ORF">BLA29_013932</name>
</gene>
<dbReference type="AlphaFoldDB" id="A0A1Y3BKH0"/>
<evidence type="ECO:0000313" key="1">
    <source>
        <dbReference type="EMBL" id="OTF80086.1"/>
    </source>
</evidence>
<reference evidence="1 2" key="1">
    <citation type="submission" date="2017-03" db="EMBL/GenBank/DDBJ databases">
        <title>Genome Survey of Euroglyphus maynei.</title>
        <authorList>
            <person name="Arlian L.G."/>
            <person name="Morgan M.S."/>
            <person name="Rider S.D."/>
        </authorList>
    </citation>
    <scope>NUCLEOTIDE SEQUENCE [LARGE SCALE GENOMIC DNA]</scope>
    <source>
        <strain evidence="1">Arlian Lab</strain>
        <tissue evidence="1">Whole body</tissue>
    </source>
</reference>
<name>A0A1Y3BKH0_EURMA</name>
<dbReference type="Proteomes" id="UP000194236">
    <property type="component" value="Unassembled WGS sequence"/>
</dbReference>
<evidence type="ECO:0000313" key="2">
    <source>
        <dbReference type="Proteomes" id="UP000194236"/>
    </source>
</evidence>
<dbReference type="EMBL" id="MUJZ01019979">
    <property type="protein sequence ID" value="OTF80086.1"/>
    <property type="molecule type" value="Genomic_DNA"/>
</dbReference>